<reference evidence="6" key="1">
    <citation type="journal article" date="2014" name="Int. J. Syst. Evol. Microbiol.">
        <title>Complete genome sequence of Corynebacterium casei LMG S-19264T (=DSM 44701T), isolated from a smear-ripened cheese.</title>
        <authorList>
            <consortium name="US DOE Joint Genome Institute (JGI-PGF)"/>
            <person name="Walter F."/>
            <person name="Albersmeier A."/>
            <person name="Kalinowski J."/>
            <person name="Ruckert C."/>
        </authorList>
    </citation>
    <scope>NUCLEOTIDE SEQUENCE</scope>
    <source>
        <strain evidence="6">CGMCC 1.15493</strain>
    </source>
</reference>
<evidence type="ECO:0000256" key="5">
    <source>
        <dbReference type="SAM" id="Phobius"/>
    </source>
</evidence>
<protein>
    <submittedName>
        <fullName evidence="6">Membrane protein</fullName>
    </submittedName>
</protein>
<evidence type="ECO:0000256" key="3">
    <source>
        <dbReference type="ARBA" id="ARBA00022989"/>
    </source>
</evidence>
<dbReference type="AlphaFoldDB" id="A0A916Y8I7"/>
<feature type="transmembrane region" description="Helical" evidence="5">
    <location>
        <begin position="115"/>
        <end position="143"/>
    </location>
</feature>
<proteinExistence type="predicted"/>
<feature type="transmembrane region" description="Helical" evidence="5">
    <location>
        <begin position="6"/>
        <end position="25"/>
    </location>
</feature>
<name>A0A916Y8I7_9HYPH</name>
<sequence>MNGNIAIFWPMIVQGFLTLLVYVFVVTRRGAAVKAGEARRDAFRIPAGEPATSAAAVRNLANQFELPVLFYVVCLALYITNGASWLAVVVAWIFAVSRLVHAAIHLGPNTIALRMPAFAVGVAAVAVLWIILAVHVANIGAVLSPGA</sequence>
<evidence type="ECO:0000313" key="7">
    <source>
        <dbReference type="Proteomes" id="UP000613160"/>
    </source>
</evidence>
<comment type="caution">
    <text evidence="6">The sequence shown here is derived from an EMBL/GenBank/DDBJ whole genome shotgun (WGS) entry which is preliminary data.</text>
</comment>
<dbReference type="GO" id="GO:0016020">
    <property type="term" value="C:membrane"/>
    <property type="evidence" value="ECO:0007669"/>
    <property type="project" value="UniProtKB-SubCell"/>
</dbReference>
<dbReference type="Pfam" id="PF01124">
    <property type="entry name" value="MAPEG"/>
    <property type="match status" value="1"/>
</dbReference>
<evidence type="ECO:0000313" key="6">
    <source>
        <dbReference type="EMBL" id="GGD35222.1"/>
    </source>
</evidence>
<evidence type="ECO:0000256" key="1">
    <source>
        <dbReference type="ARBA" id="ARBA00004370"/>
    </source>
</evidence>
<keyword evidence="4 5" id="KW-0472">Membrane</keyword>
<accession>A0A916Y8I7</accession>
<dbReference type="SUPFAM" id="SSF161084">
    <property type="entry name" value="MAPEG domain-like"/>
    <property type="match status" value="1"/>
</dbReference>
<dbReference type="Gene3D" id="1.20.120.550">
    <property type="entry name" value="Membrane associated eicosanoid/glutathione metabolism-like domain"/>
    <property type="match status" value="1"/>
</dbReference>
<gene>
    <name evidence="6" type="ORF">GCM10011335_42790</name>
</gene>
<dbReference type="RefSeq" id="WP_188854488.1">
    <property type="nucleotide sequence ID" value="NZ_BMJJ01000012.1"/>
</dbReference>
<keyword evidence="7" id="KW-1185">Reference proteome</keyword>
<dbReference type="EMBL" id="BMJJ01000012">
    <property type="protein sequence ID" value="GGD35222.1"/>
    <property type="molecule type" value="Genomic_DNA"/>
</dbReference>
<organism evidence="6 7">
    <name type="scientific">Aureimonas glaciei</name>
    <dbReference type="NCBI Taxonomy" id="1776957"/>
    <lineage>
        <taxon>Bacteria</taxon>
        <taxon>Pseudomonadati</taxon>
        <taxon>Pseudomonadota</taxon>
        <taxon>Alphaproteobacteria</taxon>
        <taxon>Hyphomicrobiales</taxon>
        <taxon>Aurantimonadaceae</taxon>
        <taxon>Aureimonas</taxon>
    </lineage>
</organism>
<comment type="subcellular location">
    <subcellularLocation>
        <location evidence="1">Membrane</location>
    </subcellularLocation>
</comment>
<keyword evidence="2 5" id="KW-0812">Transmembrane</keyword>
<reference evidence="6" key="2">
    <citation type="submission" date="2020-09" db="EMBL/GenBank/DDBJ databases">
        <authorList>
            <person name="Sun Q."/>
            <person name="Zhou Y."/>
        </authorList>
    </citation>
    <scope>NUCLEOTIDE SEQUENCE</scope>
    <source>
        <strain evidence="6">CGMCC 1.15493</strain>
    </source>
</reference>
<dbReference type="InterPro" id="IPR023352">
    <property type="entry name" value="MAPEG-like_dom_sf"/>
</dbReference>
<evidence type="ECO:0000256" key="4">
    <source>
        <dbReference type="ARBA" id="ARBA00023136"/>
    </source>
</evidence>
<feature type="transmembrane region" description="Helical" evidence="5">
    <location>
        <begin position="68"/>
        <end position="95"/>
    </location>
</feature>
<keyword evidence="3 5" id="KW-1133">Transmembrane helix</keyword>
<evidence type="ECO:0000256" key="2">
    <source>
        <dbReference type="ARBA" id="ARBA00022692"/>
    </source>
</evidence>
<dbReference type="InterPro" id="IPR001129">
    <property type="entry name" value="Membr-assoc_MAPEG"/>
</dbReference>
<dbReference type="Proteomes" id="UP000613160">
    <property type="component" value="Unassembled WGS sequence"/>
</dbReference>